<reference evidence="1 2" key="1">
    <citation type="submission" date="2024-03" db="EMBL/GenBank/DDBJ databases">
        <title>Community enrichment and isolation of bacterial strains for fucoidan degradation.</title>
        <authorList>
            <person name="Sichert A."/>
        </authorList>
    </citation>
    <scope>NUCLEOTIDE SEQUENCE [LARGE SCALE GENOMIC DNA]</scope>
    <source>
        <strain evidence="1 2">AS12</strain>
    </source>
</reference>
<organism evidence="1 2">
    <name type="scientific">Paraglaciecola mesophila</name>
    <dbReference type="NCBI Taxonomy" id="197222"/>
    <lineage>
        <taxon>Bacteria</taxon>
        <taxon>Pseudomonadati</taxon>
        <taxon>Pseudomonadota</taxon>
        <taxon>Gammaproteobacteria</taxon>
        <taxon>Alteromonadales</taxon>
        <taxon>Alteromonadaceae</taxon>
        <taxon>Paraglaciecola</taxon>
    </lineage>
</organism>
<dbReference type="RefSeq" id="WP_342882513.1">
    <property type="nucleotide sequence ID" value="NZ_JBBMQS010000013.1"/>
</dbReference>
<dbReference type="NCBIfam" id="TIGR02450">
    <property type="entry name" value="TIGR02450 family Trp-rich protein"/>
    <property type="match status" value="1"/>
</dbReference>
<dbReference type="Pfam" id="PF09493">
    <property type="entry name" value="DUF2389"/>
    <property type="match status" value="1"/>
</dbReference>
<keyword evidence="2" id="KW-1185">Reference proteome</keyword>
<gene>
    <name evidence="1" type="ORF">WNY77_18260</name>
</gene>
<evidence type="ECO:0000313" key="2">
    <source>
        <dbReference type="Proteomes" id="UP001461163"/>
    </source>
</evidence>
<name>A0ABU9SZR8_9ALTE</name>
<accession>A0ABU9SZR8</accession>
<proteinExistence type="predicted"/>
<dbReference type="InterPro" id="IPR012663">
    <property type="entry name" value="CHP02450_Tryp"/>
</dbReference>
<protein>
    <submittedName>
        <fullName evidence="1">TIGR02450 family Trp-rich protein</fullName>
    </submittedName>
</protein>
<evidence type="ECO:0000313" key="1">
    <source>
        <dbReference type="EMBL" id="MEM5499362.1"/>
    </source>
</evidence>
<sequence length="71" mass="8484">MHQINPKKLLNSKWTAVRPQNKEKHFIVSEMEFDEEGAVLVCCIEAVMTKRVIFIDWQELKNTSQWHQGWK</sequence>
<dbReference type="Proteomes" id="UP001461163">
    <property type="component" value="Unassembled WGS sequence"/>
</dbReference>
<dbReference type="EMBL" id="JBBMQS010000013">
    <property type="protein sequence ID" value="MEM5499362.1"/>
    <property type="molecule type" value="Genomic_DNA"/>
</dbReference>
<comment type="caution">
    <text evidence="1">The sequence shown here is derived from an EMBL/GenBank/DDBJ whole genome shotgun (WGS) entry which is preliminary data.</text>
</comment>